<accession>A0A382L675</accession>
<evidence type="ECO:0000256" key="1">
    <source>
        <dbReference type="SAM" id="MobiDB-lite"/>
    </source>
</evidence>
<reference evidence="2" key="1">
    <citation type="submission" date="2018-05" db="EMBL/GenBank/DDBJ databases">
        <authorList>
            <person name="Lanie J.A."/>
            <person name="Ng W.-L."/>
            <person name="Kazmierczak K.M."/>
            <person name="Andrzejewski T.M."/>
            <person name="Davidsen T.M."/>
            <person name="Wayne K.J."/>
            <person name="Tettelin H."/>
            <person name="Glass J.I."/>
            <person name="Rusch D."/>
            <person name="Podicherti R."/>
            <person name="Tsui H.-C.T."/>
            <person name="Winkler M.E."/>
        </authorList>
    </citation>
    <scope>NUCLEOTIDE SEQUENCE</scope>
</reference>
<dbReference type="AlphaFoldDB" id="A0A382L675"/>
<organism evidence="2">
    <name type="scientific">marine metagenome</name>
    <dbReference type="NCBI Taxonomy" id="408172"/>
    <lineage>
        <taxon>unclassified sequences</taxon>
        <taxon>metagenomes</taxon>
        <taxon>ecological metagenomes</taxon>
    </lineage>
</organism>
<evidence type="ECO:0000313" key="2">
    <source>
        <dbReference type="EMBL" id="SVC30507.1"/>
    </source>
</evidence>
<name>A0A382L675_9ZZZZ</name>
<dbReference type="EMBL" id="UINC01084143">
    <property type="protein sequence ID" value="SVC30507.1"/>
    <property type="molecule type" value="Genomic_DNA"/>
</dbReference>
<feature type="non-terminal residue" evidence="2">
    <location>
        <position position="1"/>
    </location>
</feature>
<gene>
    <name evidence="2" type="ORF">METZ01_LOCUS283361</name>
</gene>
<feature type="non-terminal residue" evidence="2">
    <location>
        <position position="38"/>
    </location>
</feature>
<feature type="compositionally biased region" description="Basic and acidic residues" evidence="1">
    <location>
        <begin position="1"/>
        <end position="16"/>
    </location>
</feature>
<feature type="compositionally biased region" description="Basic residues" evidence="1">
    <location>
        <begin position="17"/>
        <end position="38"/>
    </location>
</feature>
<sequence>GRRQHPDDLHQRDQDLRRHRHRQGGGGHSRRPRRLSRL</sequence>
<feature type="region of interest" description="Disordered" evidence="1">
    <location>
        <begin position="1"/>
        <end position="38"/>
    </location>
</feature>
<proteinExistence type="predicted"/>
<protein>
    <submittedName>
        <fullName evidence="2">Uncharacterized protein</fullName>
    </submittedName>
</protein>